<dbReference type="RefSeq" id="WP_004092387.1">
    <property type="nucleotide sequence ID" value="NZ_JH417518.1"/>
</dbReference>
<dbReference type="PATRIC" id="fig|1002364.3.peg.1878"/>
<protein>
    <submittedName>
        <fullName evidence="1">Uncharacterized protein</fullName>
    </submittedName>
</protein>
<accession>G9Y6A4</accession>
<proteinExistence type="predicted"/>
<dbReference type="EMBL" id="AGCI01000047">
    <property type="protein sequence ID" value="EHM42962.1"/>
    <property type="molecule type" value="Genomic_DNA"/>
</dbReference>
<reference evidence="1 2" key="1">
    <citation type="submission" date="2011-08" db="EMBL/GenBank/DDBJ databases">
        <authorList>
            <person name="Weinstock G."/>
            <person name="Sodergren E."/>
            <person name="Clifton S."/>
            <person name="Fulton L."/>
            <person name="Fulton B."/>
            <person name="Courtney L."/>
            <person name="Fronick C."/>
            <person name="Harrison M."/>
            <person name="Strong C."/>
            <person name="Farmer C."/>
            <person name="Delahaunty K."/>
            <person name="Markovic C."/>
            <person name="Hall O."/>
            <person name="Minx P."/>
            <person name="Tomlinson C."/>
            <person name="Mitreva M."/>
            <person name="Hou S."/>
            <person name="Chen J."/>
            <person name="Wollam A."/>
            <person name="Pepin K.H."/>
            <person name="Johnson M."/>
            <person name="Bhonagiri V."/>
            <person name="Zhang X."/>
            <person name="Suruliraj S."/>
            <person name="Warren W."/>
            <person name="Chinwalla A."/>
            <person name="Mardis E.R."/>
            <person name="Wilson R.K."/>
        </authorList>
    </citation>
    <scope>NUCLEOTIDE SEQUENCE [LARGE SCALE GENOMIC DNA]</scope>
    <source>
        <strain evidence="1 2">ATCC 51873</strain>
    </source>
</reference>
<dbReference type="Proteomes" id="UP000005959">
    <property type="component" value="Unassembled WGS sequence"/>
</dbReference>
<organism evidence="1 2">
    <name type="scientific">Hafnia alvei ATCC 51873</name>
    <dbReference type="NCBI Taxonomy" id="1002364"/>
    <lineage>
        <taxon>Bacteria</taxon>
        <taxon>Pseudomonadati</taxon>
        <taxon>Pseudomonadota</taxon>
        <taxon>Gammaproteobacteria</taxon>
        <taxon>Enterobacterales</taxon>
        <taxon>Hafniaceae</taxon>
        <taxon>Hafnia</taxon>
    </lineage>
</organism>
<dbReference type="HOGENOM" id="CLU_1765466_0_0_6"/>
<dbReference type="AlphaFoldDB" id="G9Y6A4"/>
<evidence type="ECO:0000313" key="2">
    <source>
        <dbReference type="Proteomes" id="UP000005959"/>
    </source>
</evidence>
<sequence length="147" mass="16309">MIVHKTKTAMQDRTNPLETASYIFPISNRKNKTTSTQTHHCMVFLENTKKGYLSTNVVGVVAPIIAPRKGYGDFVHHTNPLKEGVLLTLSIDNSLFGLISVRESELVNPLIQLNSVDSTESANSLIQLNYREARESTNALKEVGSHD</sequence>
<comment type="caution">
    <text evidence="1">The sequence shown here is derived from an EMBL/GenBank/DDBJ whole genome shotgun (WGS) entry which is preliminary data.</text>
</comment>
<evidence type="ECO:0000313" key="1">
    <source>
        <dbReference type="EMBL" id="EHM42962.1"/>
    </source>
</evidence>
<gene>
    <name evidence="1" type="ORF">HMPREF0454_02072</name>
</gene>
<name>G9Y6A4_HAFAL</name>